<keyword evidence="1" id="KW-0472">Membrane</keyword>
<name>I3UE25_ADVKW</name>
<evidence type="ECO:0000313" key="3">
    <source>
        <dbReference type="Proteomes" id="UP000005267"/>
    </source>
</evidence>
<keyword evidence="3" id="KW-1185">Reference proteome</keyword>
<reference evidence="3" key="2">
    <citation type="journal article" date="2013" name="PLoS ONE">
        <title>Genome implosion elicits host-confinement in Alcaligenaceae: evidence from the comparative genomics of Tetrathiobacter kashmirensis, a pathogen in the making.</title>
        <authorList>
            <person name="Ghosh W."/>
            <person name="Alam M."/>
            <person name="Roy C."/>
            <person name="Pyne P."/>
            <person name="George A."/>
            <person name="Chakraborty R."/>
            <person name="Majumder S."/>
            <person name="Agarwal A."/>
            <person name="Chakraborty S."/>
            <person name="Majumdar S."/>
            <person name="Gupta S.K."/>
        </authorList>
    </citation>
    <scope>NUCLEOTIDE SEQUENCE [LARGE SCALE GENOMIC DNA]</scope>
    <source>
        <strain evidence="3">WT001</strain>
    </source>
</reference>
<evidence type="ECO:0000313" key="2">
    <source>
        <dbReference type="EMBL" id="AFK63263.1"/>
    </source>
</evidence>
<dbReference type="KEGG" id="aka:TKWG_16625"/>
<keyword evidence="1" id="KW-1133">Transmembrane helix</keyword>
<sequence length="211" mass="23123">MPTLRRPTSAGLAHGYCSTCLFCCCGCYPAPSPGNPLSFGKRAAPAGNITTGPSPYPLYQKIRLLLKDSPFTFAIPFACHVSSLYRDGAAVYPETCLVACLVIAVASILYLAFVSLKETNALLKHPYLTQQPFNRYPLGIRGAILLDYFLRLFLPNSTVWLAGHANILLAHVNPKTVPLRIRWPLLGLWGACLLGIVLMIIFWGLMLTAKQ</sequence>
<dbReference type="AlphaFoldDB" id="I3UE25"/>
<accession>I3UE25</accession>
<dbReference type="STRING" id="1036672.TKWG_16625"/>
<dbReference type="Proteomes" id="UP000005267">
    <property type="component" value="Chromosome"/>
</dbReference>
<dbReference type="EMBL" id="CP003555">
    <property type="protein sequence ID" value="AFK63263.1"/>
    <property type="molecule type" value="Genomic_DNA"/>
</dbReference>
<reference evidence="2 3" key="1">
    <citation type="journal article" date="2011" name="J. Bacteriol.">
        <title>Whole-genome shotgun sequencing of the sulfur-oxidizing chemoautotroph Tetrathiobacter kashmirensis.</title>
        <authorList>
            <person name="Ghosh W."/>
            <person name="George A."/>
            <person name="Agarwal A."/>
            <person name="Raj P."/>
            <person name="Alam M."/>
            <person name="Pyne P."/>
            <person name="Das Gupta S.K."/>
        </authorList>
    </citation>
    <scope>NUCLEOTIDE SEQUENCE [LARGE SCALE GENOMIC DNA]</scope>
    <source>
        <strain evidence="2 3">WT001</strain>
    </source>
</reference>
<feature type="transmembrane region" description="Helical" evidence="1">
    <location>
        <begin position="185"/>
        <end position="206"/>
    </location>
</feature>
<organism evidence="2 3">
    <name type="scientific">Advenella kashmirensis (strain DSM 17095 / LMG 22695 / WT001)</name>
    <name type="common">Tetrathiobacter kashmirensis</name>
    <dbReference type="NCBI Taxonomy" id="1036672"/>
    <lineage>
        <taxon>Bacteria</taxon>
        <taxon>Pseudomonadati</taxon>
        <taxon>Pseudomonadota</taxon>
        <taxon>Betaproteobacteria</taxon>
        <taxon>Burkholderiales</taxon>
        <taxon>Alcaligenaceae</taxon>
    </lineage>
</organism>
<dbReference type="HOGENOM" id="CLU_1302757_0_0_4"/>
<evidence type="ECO:0000256" key="1">
    <source>
        <dbReference type="SAM" id="Phobius"/>
    </source>
</evidence>
<feature type="transmembrane region" description="Helical" evidence="1">
    <location>
        <begin position="96"/>
        <end position="116"/>
    </location>
</feature>
<gene>
    <name evidence="2" type="ordered locus">TKWG_16625</name>
</gene>
<proteinExistence type="predicted"/>
<keyword evidence="1" id="KW-0812">Transmembrane</keyword>
<protein>
    <submittedName>
        <fullName evidence="2">Uncharacterized protein</fullName>
    </submittedName>
</protein>